<evidence type="ECO:0000313" key="4">
    <source>
        <dbReference type="Proteomes" id="UP000426265"/>
    </source>
</evidence>
<dbReference type="ExpressionAtlas" id="A0A654G6A6">
    <property type="expression patterns" value="baseline"/>
</dbReference>
<accession>A0A654G6A6</accession>
<dbReference type="Proteomes" id="UP000434276">
    <property type="component" value="Unassembled WGS sequence"/>
</dbReference>
<name>A0A654G6A6_ARATH</name>
<organism evidence="3 4">
    <name type="scientific">Arabidopsis thaliana</name>
    <name type="common">Mouse-ear cress</name>
    <dbReference type="NCBI Taxonomy" id="3702"/>
    <lineage>
        <taxon>Eukaryota</taxon>
        <taxon>Viridiplantae</taxon>
        <taxon>Streptophyta</taxon>
        <taxon>Embryophyta</taxon>
        <taxon>Tracheophyta</taxon>
        <taxon>Spermatophyta</taxon>
        <taxon>Magnoliopsida</taxon>
        <taxon>eudicotyledons</taxon>
        <taxon>Gunneridae</taxon>
        <taxon>Pentapetalae</taxon>
        <taxon>rosids</taxon>
        <taxon>malvids</taxon>
        <taxon>Brassicales</taxon>
        <taxon>Brassicaceae</taxon>
        <taxon>Camelineae</taxon>
        <taxon>Arabidopsis</taxon>
    </lineage>
</organism>
<dbReference type="EMBL" id="CACRSJ010000110">
    <property type="protein sequence ID" value="VYS68675.1"/>
    <property type="molecule type" value="Genomic_DNA"/>
</dbReference>
<dbReference type="Araport" id="AT5G39024"/>
<gene>
    <name evidence="1" type="ordered locus">At5g39024</name>
    <name evidence="3" type="ORF">AN1_LOCUS24063</name>
    <name evidence="2" type="ORF">C24_LOCUS23895</name>
</gene>
<evidence type="ECO:0000313" key="3">
    <source>
        <dbReference type="EMBL" id="VYS68675.1"/>
    </source>
</evidence>
<dbReference type="KEGG" id="ath:AT5G39024"/>
<evidence type="ECO:0000313" key="2">
    <source>
        <dbReference type="EMBL" id="CAA0406246.1"/>
    </source>
</evidence>
<evidence type="ECO:0000313" key="1">
    <source>
        <dbReference type="Araport" id="AT5G39024"/>
    </source>
</evidence>
<evidence type="ECO:0000313" key="5">
    <source>
        <dbReference type="Proteomes" id="UP000434276"/>
    </source>
</evidence>
<sequence>MNRVVKMIEGSVDAPSIVRIIRFNIKLIKFC</sequence>
<dbReference type="EMBL" id="CACSHJ010000096">
    <property type="protein sequence ID" value="CAA0406246.1"/>
    <property type="molecule type" value="Genomic_DNA"/>
</dbReference>
<dbReference type="AlphaFoldDB" id="A0A654G6A6"/>
<proteinExistence type="predicted"/>
<dbReference type="GeneID" id="6241092"/>
<reference evidence="3 4" key="1">
    <citation type="submission" date="2019-11" db="EMBL/GenBank/DDBJ databases">
        <authorList>
            <person name="Jiao W.-B."/>
            <person name="Schneeberger K."/>
        </authorList>
    </citation>
    <scope>NUCLEOTIDE SEQUENCE [LARGE SCALE GENOMIC DNA]</scope>
    <source>
        <strain evidence="4">cv. An-1</strain>
        <strain evidence="5">cv. C24</strain>
    </source>
</reference>
<dbReference type="OrthoDB" id="10276849at2759"/>
<protein>
    <submittedName>
        <fullName evidence="3">Uncharacterized protein</fullName>
    </submittedName>
</protein>
<dbReference type="RefSeq" id="NP_001119333.1">
    <property type="nucleotide sequence ID" value="NM_001125861.1"/>
</dbReference>
<dbReference type="Proteomes" id="UP000426265">
    <property type="component" value="Unassembled WGS sequence"/>
</dbReference>